<dbReference type="SUPFAM" id="SSF54626">
    <property type="entry name" value="Chalcone isomerase"/>
    <property type="match status" value="1"/>
</dbReference>
<keyword evidence="3" id="KW-0812">Transmembrane</keyword>
<dbReference type="RefSeq" id="WP_038497642.1">
    <property type="nucleotide sequence ID" value="NZ_BCTH01000020.1"/>
</dbReference>
<reference evidence="3 4" key="1">
    <citation type="journal article" date="2015" name="Genome Announc.">
        <title>Genome Sequence of Mushroom Soft-Rot Pathogen Janthinobacterium agaricidamnosum.</title>
        <authorList>
            <person name="Graupner K."/>
            <person name="Lackner G."/>
            <person name="Hertweck C."/>
        </authorList>
    </citation>
    <scope>NUCLEOTIDE SEQUENCE [LARGE SCALE GENOMIC DNA]</scope>
    <source>
        <strain evidence="4">NBRC 102515 / DSM 9628</strain>
    </source>
</reference>
<name>W0VD94_9BURK</name>
<dbReference type="eggNOG" id="COG0810">
    <property type="taxonomic scope" value="Bacteria"/>
</dbReference>
<dbReference type="Proteomes" id="UP000027604">
    <property type="component" value="Chromosome I"/>
</dbReference>
<keyword evidence="1" id="KW-0732">Signal</keyword>
<dbReference type="InterPro" id="IPR016088">
    <property type="entry name" value="Chalcone_isomerase_3-sand"/>
</dbReference>
<dbReference type="Gene3D" id="3.50.70.10">
    <property type="match status" value="1"/>
</dbReference>
<dbReference type="PANTHER" id="PTHR47698:SF2">
    <property type="entry name" value="FATTY-ACID-BINDING PROTEIN 3, CHLOROPLASTIC"/>
    <property type="match status" value="1"/>
</dbReference>
<evidence type="ECO:0000259" key="2">
    <source>
        <dbReference type="Pfam" id="PF16036"/>
    </source>
</evidence>
<dbReference type="STRING" id="1349767.GJA_5285"/>
<accession>W0VD94</accession>
<dbReference type="InterPro" id="IPR036298">
    <property type="entry name" value="Chalcone_isomerase_sf"/>
</dbReference>
<dbReference type="OrthoDB" id="9795336at2"/>
<organism evidence="3 4">
    <name type="scientific">Janthinobacterium agaricidamnosum NBRC 102515 = DSM 9628</name>
    <dbReference type="NCBI Taxonomy" id="1349767"/>
    <lineage>
        <taxon>Bacteria</taxon>
        <taxon>Pseudomonadati</taxon>
        <taxon>Pseudomonadota</taxon>
        <taxon>Betaproteobacteria</taxon>
        <taxon>Burkholderiales</taxon>
        <taxon>Oxalobacteraceae</taxon>
        <taxon>Janthinobacterium</taxon>
    </lineage>
</organism>
<feature type="chain" id="PRO_5004797864" evidence="1">
    <location>
        <begin position="25"/>
        <end position="196"/>
    </location>
</feature>
<evidence type="ECO:0000313" key="3">
    <source>
        <dbReference type="EMBL" id="CDG85881.1"/>
    </source>
</evidence>
<feature type="signal peptide" evidence="1">
    <location>
        <begin position="1"/>
        <end position="24"/>
    </location>
</feature>
<dbReference type="PANTHER" id="PTHR47698">
    <property type="entry name" value="FATTY-ACID-BINDING PROTEIN 3, CHLOROPLASTIC"/>
    <property type="match status" value="1"/>
</dbReference>
<dbReference type="InterPro" id="IPR016087">
    <property type="entry name" value="Chalcone_isomerase"/>
</dbReference>
<gene>
    <name evidence="3" type="ORF">GJA_5285</name>
</gene>
<evidence type="ECO:0000256" key="1">
    <source>
        <dbReference type="SAM" id="SignalP"/>
    </source>
</evidence>
<dbReference type="AlphaFoldDB" id="W0VD94"/>
<evidence type="ECO:0000313" key="4">
    <source>
        <dbReference type="Proteomes" id="UP000027604"/>
    </source>
</evidence>
<dbReference type="HOGENOM" id="CLU_102167_0_0_4"/>
<dbReference type="Pfam" id="PF16036">
    <property type="entry name" value="Chalcone_3"/>
    <property type="match status" value="1"/>
</dbReference>
<keyword evidence="4" id="KW-1185">Reference proteome</keyword>
<dbReference type="KEGG" id="jag:GJA_5285"/>
<keyword evidence="3" id="KW-0449">Lipoprotein</keyword>
<dbReference type="GO" id="GO:0016872">
    <property type="term" value="F:intramolecular lyase activity"/>
    <property type="evidence" value="ECO:0007669"/>
    <property type="project" value="InterPro"/>
</dbReference>
<dbReference type="PATRIC" id="fig|1349767.4.peg.1881"/>
<dbReference type="EMBL" id="HG322949">
    <property type="protein sequence ID" value="CDG85881.1"/>
    <property type="molecule type" value="Genomic_DNA"/>
</dbReference>
<sequence>MTHRRKILGWLAAACLVCSAPAIALEASGVKFDETLQLAGKELKLNGAGIRYKAIFKVYAVGLYLPEKKTTLAEILPLPGPRRLAIVMLRDVSSEDFGDAFMQGLSNNADKAEQTSVLSQTMQFGELFAMFPGLKKGDTIALDWIPGSGTLCELNGKLVGHVIPDLAFYNVVLKIWLGKHPADSALRQKLLGDPET</sequence>
<keyword evidence="3" id="KW-0472">Membrane</keyword>
<protein>
    <submittedName>
        <fullName evidence="3">Putative lipoprotein transmembrane</fullName>
    </submittedName>
</protein>
<feature type="domain" description="Chalcone isomerase" evidence="2">
    <location>
        <begin position="25"/>
        <end position="192"/>
    </location>
</feature>
<proteinExistence type="predicted"/>